<reference evidence="4 5" key="1">
    <citation type="journal article" date="2018" name="Int. J. Syst. Evol. Microbiol.">
        <title>Epidermidibacterium keratini gen. nov., sp. nov., a member of the family Sporichthyaceae, isolated from keratin epidermis.</title>
        <authorList>
            <person name="Lee D.G."/>
            <person name="Trujillo M.E."/>
            <person name="Kang S."/>
            <person name="Nam J.J."/>
            <person name="Kim Y.J."/>
        </authorList>
    </citation>
    <scope>NUCLEOTIDE SEQUENCE [LARGE SCALE GENOMIC DNA]</scope>
    <source>
        <strain evidence="4 5">EPI-7</strain>
    </source>
</reference>
<evidence type="ECO:0000259" key="3">
    <source>
        <dbReference type="Pfam" id="PF03703"/>
    </source>
</evidence>
<dbReference type="Proteomes" id="UP000463857">
    <property type="component" value="Chromosome"/>
</dbReference>
<name>A0A7L4YKZ8_9ACTN</name>
<dbReference type="RefSeq" id="WP_159543160.1">
    <property type="nucleotide sequence ID" value="NZ_CP047156.1"/>
</dbReference>
<feature type="region of interest" description="Disordered" evidence="1">
    <location>
        <begin position="166"/>
        <end position="192"/>
    </location>
</feature>
<protein>
    <submittedName>
        <fullName evidence="4">PH domain-containing protein</fullName>
    </submittedName>
</protein>
<evidence type="ECO:0000313" key="5">
    <source>
        <dbReference type="Proteomes" id="UP000463857"/>
    </source>
</evidence>
<dbReference type="InterPro" id="IPR014529">
    <property type="entry name" value="UCP026631"/>
</dbReference>
<keyword evidence="2" id="KW-0472">Membrane</keyword>
<dbReference type="EMBL" id="CP047156">
    <property type="protein sequence ID" value="QHB99513.1"/>
    <property type="molecule type" value="Genomic_DNA"/>
</dbReference>
<sequence>MSDASSAPGHTATDVDWDEVRRTGQRVHPLTPIVRGLVVVVAIAGAVVNGLLSRTFELSALWQALILGAVLVGGFVAGFMSWRHTAYLLDDGAFRLRSGWLVRSRRSLAYRMIQSATIAQPLVARLLGLASVQLNVTGSMLGLTVAYLRRADAERLRDDLLQRARTSGAPVGEAPADRRDDAYPADDEPAPDEWVDDESAGLELVRHSPARVIGAGLISTALLFSVLGVTAAAIDIFVISGDGPSVRTFIALIGGFGPLATFVATYWGLRVSTSSAGLRVSRGLTALQHDLIAPGKVQGVQLSRPVLWRLRGLVKIELVVASGLRAAPVVVLAAGTAAEARALMSRLDPSFDVEGAAITPAARRARYARPVGWRRLRYGATADALVVRRGWLTERTTIVRHSSIEAMWLRRGPWQRLLGLASVEVATAFTRVTIAHLALTDAQQLVRTELTALYRTRRESSLADDRDPGLGKLLQ</sequence>
<organism evidence="4 5">
    <name type="scientific">Epidermidibacterium keratini</name>
    <dbReference type="NCBI Taxonomy" id="1891644"/>
    <lineage>
        <taxon>Bacteria</taxon>
        <taxon>Bacillati</taxon>
        <taxon>Actinomycetota</taxon>
        <taxon>Actinomycetes</taxon>
        <taxon>Sporichthyales</taxon>
        <taxon>Sporichthyaceae</taxon>
        <taxon>Epidermidibacterium</taxon>
    </lineage>
</organism>
<feature type="transmembrane region" description="Helical" evidence="2">
    <location>
        <begin position="212"/>
        <end position="237"/>
    </location>
</feature>
<dbReference type="InterPro" id="IPR005182">
    <property type="entry name" value="YdbS-like_PH"/>
</dbReference>
<gene>
    <name evidence="4" type="ORF">EK0264_03910</name>
</gene>
<accession>A0A7L4YKZ8</accession>
<evidence type="ECO:0000313" key="4">
    <source>
        <dbReference type="EMBL" id="QHB99513.1"/>
    </source>
</evidence>
<evidence type="ECO:0000256" key="2">
    <source>
        <dbReference type="SAM" id="Phobius"/>
    </source>
</evidence>
<proteinExistence type="predicted"/>
<feature type="domain" description="YdbS-like PH" evidence="3">
    <location>
        <begin position="82"/>
        <end position="158"/>
    </location>
</feature>
<dbReference type="InParanoid" id="A0A7L4YKZ8"/>
<dbReference type="PANTHER" id="PTHR34473:SF3">
    <property type="entry name" value="TRANSMEMBRANE PROTEIN-RELATED"/>
    <property type="match status" value="1"/>
</dbReference>
<dbReference type="KEGG" id="eke:EK0264_03910"/>
<feature type="transmembrane region" description="Helical" evidence="2">
    <location>
        <begin position="64"/>
        <end position="82"/>
    </location>
</feature>
<feature type="transmembrane region" description="Helical" evidence="2">
    <location>
        <begin position="33"/>
        <end position="52"/>
    </location>
</feature>
<feature type="compositionally biased region" description="Acidic residues" evidence="1">
    <location>
        <begin position="183"/>
        <end position="192"/>
    </location>
</feature>
<dbReference type="PANTHER" id="PTHR34473">
    <property type="entry name" value="UPF0699 TRANSMEMBRANE PROTEIN YDBS"/>
    <property type="match status" value="1"/>
</dbReference>
<dbReference type="AlphaFoldDB" id="A0A7L4YKZ8"/>
<evidence type="ECO:0000256" key="1">
    <source>
        <dbReference type="SAM" id="MobiDB-lite"/>
    </source>
</evidence>
<feature type="domain" description="YdbS-like PH" evidence="3">
    <location>
        <begin position="373"/>
        <end position="447"/>
    </location>
</feature>
<keyword evidence="5" id="KW-1185">Reference proteome</keyword>
<dbReference type="PIRSF" id="PIRSF026631">
    <property type="entry name" value="UCP026631"/>
    <property type="match status" value="1"/>
</dbReference>
<keyword evidence="2" id="KW-1133">Transmembrane helix</keyword>
<keyword evidence="2" id="KW-0812">Transmembrane</keyword>
<feature type="transmembrane region" description="Helical" evidence="2">
    <location>
        <begin position="126"/>
        <end position="148"/>
    </location>
</feature>
<dbReference type="OrthoDB" id="3190163at2"/>
<dbReference type="Pfam" id="PF03703">
    <property type="entry name" value="bPH_2"/>
    <property type="match status" value="2"/>
</dbReference>
<feature type="transmembrane region" description="Helical" evidence="2">
    <location>
        <begin position="249"/>
        <end position="269"/>
    </location>
</feature>